<feature type="domain" description="ZBR-type" evidence="13">
    <location>
        <begin position="431"/>
        <end position="479"/>
    </location>
</feature>
<gene>
    <name evidence="14" type="ORF">CCH79_00015788</name>
</gene>
<feature type="region of interest" description="Disordered" evidence="12">
    <location>
        <begin position="137"/>
        <end position="156"/>
    </location>
</feature>
<evidence type="ECO:0000256" key="1">
    <source>
        <dbReference type="ARBA" id="ARBA00004123"/>
    </source>
</evidence>
<dbReference type="Gene3D" id="2.20.25.20">
    <property type="match status" value="1"/>
</dbReference>
<dbReference type="GO" id="GO:0045835">
    <property type="term" value="P:negative regulation of meiotic nuclear division"/>
    <property type="evidence" value="ECO:0007669"/>
    <property type="project" value="InterPro"/>
</dbReference>
<dbReference type="GO" id="GO:0008270">
    <property type="term" value="F:zinc ion binding"/>
    <property type="evidence" value="ECO:0007669"/>
    <property type="project" value="UniProtKB-KW"/>
</dbReference>
<evidence type="ECO:0000313" key="14">
    <source>
        <dbReference type="EMBL" id="PWA14043.1"/>
    </source>
</evidence>
<dbReference type="FunFam" id="2.20.25.20:FF:000006">
    <property type="entry name" value="F-box only protein 5"/>
    <property type="match status" value="1"/>
</dbReference>
<dbReference type="AlphaFoldDB" id="A0A315V555"/>
<dbReference type="GO" id="GO:0005634">
    <property type="term" value="C:nucleus"/>
    <property type="evidence" value="ECO:0007669"/>
    <property type="project" value="UniProtKB-SubCell"/>
</dbReference>
<evidence type="ECO:0000256" key="2">
    <source>
        <dbReference type="ARBA" id="ARBA00004496"/>
    </source>
</evidence>
<dbReference type="InterPro" id="IPR047147">
    <property type="entry name" value="FBX5_43"/>
</dbReference>
<keyword evidence="10" id="KW-0539">Nucleus</keyword>
<evidence type="ECO:0000256" key="9">
    <source>
        <dbReference type="ARBA" id="ARBA00022833"/>
    </source>
</evidence>
<name>A0A315V555_GAMAF</name>
<keyword evidence="7" id="KW-0131">Cell cycle</keyword>
<keyword evidence="9" id="KW-0862">Zinc</keyword>
<keyword evidence="6 11" id="KW-0863">Zinc-finger</keyword>
<keyword evidence="4" id="KW-0963">Cytoplasm</keyword>
<feature type="region of interest" description="Disordered" evidence="12">
    <location>
        <begin position="105"/>
        <end position="128"/>
    </location>
</feature>
<protein>
    <recommendedName>
        <fullName evidence="13">ZBR-type domain-containing protein</fullName>
    </recommendedName>
</protein>
<organism evidence="14 15">
    <name type="scientific">Gambusia affinis</name>
    <name type="common">Western mosquitofish</name>
    <name type="synonym">Heterandria affinis</name>
    <dbReference type="NCBI Taxonomy" id="33528"/>
    <lineage>
        <taxon>Eukaryota</taxon>
        <taxon>Metazoa</taxon>
        <taxon>Chordata</taxon>
        <taxon>Craniata</taxon>
        <taxon>Vertebrata</taxon>
        <taxon>Euteleostomi</taxon>
        <taxon>Actinopterygii</taxon>
        <taxon>Neopterygii</taxon>
        <taxon>Teleostei</taxon>
        <taxon>Neoteleostei</taxon>
        <taxon>Acanthomorphata</taxon>
        <taxon>Ovalentaria</taxon>
        <taxon>Atherinomorphae</taxon>
        <taxon>Cyprinodontiformes</taxon>
        <taxon>Poeciliidae</taxon>
        <taxon>Poeciliinae</taxon>
        <taxon>Gambusia</taxon>
    </lineage>
</organism>
<evidence type="ECO:0000256" key="3">
    <source>
        <dbReference type="ARBA" id="ARBA00004906"/>
    </source>
</evidence>
<keyword evidence="15" id="KW-1185">Reference proteome</keyword>
<evidence type="ECO:0000313" key="15">
    <source>
        <dbReference type="Proteomes" id="UP000250572"/>
    </source>
</evidence>
<reference evidence="14 15" key="1">
    <citation type="journal article" date="2018" name="G3 (Bethesda)">
        <title>A High-Quality Reference Genome for the Invasive Mosquitofish Gambusia affinis Using a Chicago Library.</title>
        <authorList>
            <person name="Hoffberg S.L."/>
            <person name="Troendle N.J."/>
            <person name="Glenn T.C."/>
            <person name="Mahmud O."/>
            <person name="Louha S."/>
            <person name="Chalopin D."/>
            <person name="Bennetzen J.L."/>
            <person name="Mauricio R."/>
        </authorList>
    </citation>
    <scope>NUCLEOTIDE SEQUENCE [LARGE SCALE GENOMIC DNA]</scope>
    <source>
        <strain evidence="14">NE01/NJP1002.9</strain>
        <tissue evidence="14">Muscle</tissue>
    </source>
</reference>
<feature type="compositionally biased region" description="Polar residues" evidence="12">
    <location>
        <begin position="213"/>
        <end position="230"/>
    </location>
</feature>
<comment type="subcellular location">
    <subcellularLocation>
        <location evidence="2">Cytoplasm</location>
    </subcellularLocation>
    <subcellularLocation>
        <location evidence="1">Nucleus</location>
    </subcellularLocation>
</comment>
<feature type="compositionally biased region" description="Basic and acidic residues" evidence="12">
    <location>
        <begin position="139"/>
        <end position="156"/>
    </location>
</feature>
<dbReference type="STRING" id="33528.ENSGAFP00000018180"/>
<evidence type="ECO:0000256" key="7">
    <source>
        <dbReference type="ARBA" id="ARBA00022776"/>
    </source>
</evidence>
<feature type="compositionally biased region" description="Polar residues" evidence="12">
    <location>
        <begin position="108"/>
        <end position="118"/>
    </location>
</feature>
<evidence type="ECO:0000256" key="5">
    <source>
        <dbReference type="ARBA" id="ARBA00022723"/>
    </source>
</evidence>
<dbReference type="InterPro" id="IPR044064">
    <property type="entry name" value="ZF_ZBR"/>
</dbReference>
<evidence type="ECO:0000256" key="6">
    <source>
        <dbReference type="ARBA" id="ARBA00022771"/>
    </source>
</evidence>
<feature type="region of interest" description="Disordered" evidence="12">
    <location>
        <begin position="205"/>
        <end position="230"/>
    </location>
</feature>
<dbReference type="PANTHER" id="PTHR15493">
    <property type="entry name" value="F-BOX ONLY PROTEIN 5 AND 43"/>
    <property type="match status" value="1"/>
</dbReference>
<keyword evidence="5" id="KW-0479">Metal-binding</keyword>
<evidence type="ECO:0000256" key="4">
    <source>
        <dbReference type="ARBA" id="ARBA00022490"/>
    </source>
</evidence>
<accession>A0A315V555</accession>
<evidence type="ECO:0000256" key="11">
    <source>
        <dbReference type="PROSITE-ProRule" id="PRU01220"/>
    </source>
</evidence>
<keyword evidence="7" id="KW-0498">Mitosis</keyword>
<dbReference type="UniPathway" id="UPA00143"/>
<dbReference type="Proteomes" id="UP000250572">
    <property type="component" value="Unassembled WGS sequence"/>
</dbReference>
<sequence length="593" mass="65626">MNDVFLISDYLAENLSGEQHGLLTTDSSCDFQNELPDALDERSQQGDFGSLGLHVSFTALTFCATVLLQECLGEKLIHRQQLHHHDRFTQITQLSQSTRCSSAMKCPTSKSAKGNTMEKSPLTEAAAPAAESKVLYVKDSPKKEPAPVKSQDRPAEQTDVFFSTSAVHNKENNTGREQDGALEEYFEDSGYLSLQNSHIDHYGDEEQTHQVKRLSSSNSPSKRQQRTRISFSGSLAVSTPVNHHGRSTAALSSTPNLPILRFQEAVCEELTKSYKKNRRYDFSIISKIAEKYPLDRVIGGQIGLENVDVFTSLLLRNMKGILTDILALLGDLDLISCKNVSKTWKKIICEDSAAARRCQQAEQALRESRSSQRNPASGLTRDTGASRVVLSCMQAVASRRTASCQKSSLPSQCTRFNQYVQAASTLKRHESLRSCRRCGSPATHLAEAQRATCSRSSCLFDFCTRCQEAFHGSTPCRTVKPHLHFASSKETDITPGSARSKRNVKRLKSERGATAHFSLRTEEVKGVAQWFTAAVKNSRSAATHDNSSYTATPFTPLNVTDLLARDATDLRRVTSENEEEETAKASQKRNEGV</sequence>
<dbReference type="PROSITE" id="PS51872">
    <property type="entry name" value="ZF_ZBR"/>
    <property type="match status" value="1"/>
</dbReference>
<keyword evidence="8" id="KW-0833">Ubl conjugation pathway</keyword>
<evidence type="ECO:0000256" key="8">
    <source>
        <dbReference type="ARBA" id="ARBA00022786"/>
    </source>
</evidence>
<dbReference type="SUPFAM" id="SSF57850">
    <property type="entry name" value="RING/U-box"/>
    <property type="match status" value="1"/>
</dbReference>
<comment type="pathway">
    <text evidence="3">Protein modification; protein ubiquitination.</text>
</comment>
<dbReference type="GO" id="GO:0005737">
    <property type="term" value="C:cytoplasm"/>
    <property type="evidence" value="ECO:0007669"/>
    <property type="project" value="UniProtKB-SubCell"/>
</dbReference>
<dbReference type="GO" id="GO:0016567">
    <property type="term" value="P:protein ubiquitination"/>
    <property type="evidence" value="ECO:0007669"/>
    <property type="project" value="UniProtKB-UniPathway"/>
</dbReference>
<keyword evidence="7" id="KW-0132">Cell division</keyword>
<dbReference type="EMBL" id="NHOQ01002889">
    <property type="protein sequence ID" value="PWA14043.1"/>
    <property type="molecule type" value="Genomic_DNA"/>
</dbReference>
<dbReference type="PANTHER" id="PTHR15493:SF8">
    <property type="entry name" value="F-BOX ONLY PROTEIN 5"/>
    <property type="match status" value="1"/>
</dbReference>
<proteinExistence type="predicted"/>
<dbReference type="GO" id="GO:0007088">
    <property type="term" value="P:regulation of mitotic nuclear division"/>
    <property type="evidence" value="ECO:0007669"/>
    <property type="project" value="InterPro"/>
</dbReference>
<evidence type="ECO:0000259" key="13">
    <source>
        <dbReference type="PROSITE" id="PS51872"/>
    </source>
</evidence>
<evidence type="ECO:0000256" key="12">
    <source>
        <dbReference type="SAM" id="MobiDB-lite"/>
    </source>
</evidence>
<feature type="region of interest" description="Disordered" evidence="12">
    <location>
        <begin position="569"/>
        <end position="593"/>
    </location>
</feature>
<comment type="caution">
    <text evidence="14">The sequence shown here is derived from an EMBL/GenBank/DDBJ whole genome shotgun (WGS) entry which is preliminary data.</text>
</comment>
<evidence type="ECO:0000256" key="10">
    <source>
        <dbReference type="ARBA" id="ARBA00023242"/>
    </source>
</evidence>